<proteinExistence type="predicted"/>
<feature type="domain" description="TauD/TfdA-like" evidence="4">
    <location>
        <begin position="41"/>
        <end position="333"/>
    </location>
</feature>
<dbReference type="PANTHER" id="PTHR10696:SF56">
    <property type="entry name" value="TAUD_TFDA-LIKE DOMAIN-CONTAINING PROTEIN"/>
    <property type="match status" value="1"/>
</dbReference>
<dbReference type="InterPro" id="IPR050411">
    <property type="entry name" value="AlphaKG_dependent_hydroxylases"/>
</dbReference>
<reference evidence="5 6" key="1">
    <citation type="submission" date="2018-12" db="EMBL/GenBank/DDBJ databases">
        <authorList>
            <person name="Yang Y."/>
        </authorList>
    </citation>
    <scope>NUCLEOTIDE SEQUENCE [LARGE SCALE GENOMIC DNA]</scope>
    <source>
        <strain evidence="5 6">L-25-5w-1</strain>
    </source>
</reference>
<dbReference type="RefSeq" id="WP_126612612.1">
    <property type="nucleotide sequence ID" value="NZ_JBHUCY010000004.1"/>
</dbReference>
<organism evidence="5 6">
    <name type="scientific">Azospirillum griseum</name>
    <dbReference type="NCBI Taxonomy" id="2496639"/>
    <lineage>
        <taxon>Bacteria</taxon>
        <taxon>Pseudomonadati</taxon>
        <taxon>Pseudomonadota</taxon>
        <taxon>Alphaproteobacteria</taxon>
        <taxon>Rhodospirillales</taxon>
        <taxon>Azospirillaceae</taxon>
        <taxon>Azospirillum</taxon>
    </lineage>
</organism>
<dbReference type="Pfam" id="PF02668">
    <property type="entry name" value="TauD"/>
    <property type="match status" value="1"/>
</dbReference>
<dbReference type="InterPro" id="IPR042098">
    <property type="entry name" value="TauD-like_sf"/>
</dbReference>
<dbReference type="GO" id="GO:0016706">
    <property type="term" value="F:2-oxoglutarate-dependent dioxygenase activity"/>
    <property type="evidence" value="ECO:0007669"/>
    <property type="project" value="UniProtKB-ARBA"/>
</dbReference>
<gene>
    <name evidence="5" type="ORF">EJ903_04630</name>
</gene>
<keyword evidence="2" id="KW-0560">Oxidoreductase</keyword>
<comment type="caution">
    <text evidence="5">The sequence shown here is derived from an EMBL/GenBank/DDBJ whole genome shotgun (WGS) entry which is preliminary data.</text>
</comment>
<comment type="cofactor">
    <cofactor evidence="1">
        <name>Fe(2+)</name>
        <dbReference type="ChEBI" id="CHEBI:29033"/>
    </cofactor>
</comment>
<dbReference type="SUPFAM" id="SSF51197">
    <property type="entry name" value="Clavaminate synthase-like"/>
    <property type="match status" value="1"/>
</dbReference>
<protein>
    <submittedName>
        <fullName evidence="5">TauD/TfdA family dioxygenase</fullName>
    </submittedName>
</protein>
<evidence type="ECO:0000313" key="6">
    <source>
        <dbReference type="Proteomes" id="UP000277007"/>
    </source>
</evidence>
<keyword evidence="3" id="KW-0045">Antibiotic biosynthesis</keyword>
<evidence type="ECO:0000256" key="3">
    <source>
        <dbReference type="ARBA" id="ARBA00023194"/>
    </source>
</evidence>
<evidence type="ECO:0000256" key="1">
    <source>
        <dbReference type="ARBA" id="ARBA00001954"/>
    </source>
</evidence>
<name>A0A431VME5_9PROT</name>
<keyword evidence="6" id="KW-1185">Reference proteome</keyword>
<accession>A0A431VME5</accession>
<evidence type="ECO:0000313" key="5">
    <source>
        <dbReference type="EMBL" id="RTR22870.1"/>
    </source>
</evidence>
<evidence type="ECO:0000256" key="2">
    <source>
        <dbReference type="ARBA" id="ARBA00023002"/>
    </source>
</evidence>
<dbReference type="Proteomes" id="UP000277007">
    <property type="component" value="Unassembled WGS sequence"/>
</dbReference>
<dbReference type="OrthoDB" id="9769888at2"/>
<dbReference type="InterPro" id="IPR003819">
    <property type="entry name" value="TauD/TfdA-like"/>
</dbReference>
<keyword evidence="5" id="KW-0223">Dioxygenase</keyword>
<sequence length="346" mass="37994">MDHRPTVPPLTAPTDRLTVRPLLPGGALPLLVTPADGDGAGGRVADWRDWLPDIHAIVRSHLSEVGGLLFRGLGLHGDAPFRAFAESFGRALLDYDFGSTPRSAVDKGVYTSTEYPAHQSIPLHNEQAYTLQWPGLIWFHCVTAAASGGATPIADSRAVYQSIDPAIRDRFAAKGLMYVRNYGNGLDLPWQRAFNTDDPAEVERFCRANAIAWEWTEDGELRTRQICPAVARHPGSGAMVWFNQAHLFHVSNLPPAVRDSLMAVVEDEHALPRHVFYGDGTPIEDTALDHIRAVLDACTRRFLWEEGDVMMLDNMLAAHGRDPFSGARKVVVAMADPIRSPALPVV</sequence>
<dbReference type="GO" id="GO:0017000">
    <property type="term" value="P:antibiotic biosynthetic process"/>
    <property type="evidence" value="ECO:0007669"/>
    <property type="project" value="UniProtKB-KW"/>
</dbReference>
<dbReference type="Gene3D" id="3.60.130.10">
    <property type="entry name" value="Clavaminate synthase-like"/>
    <property type="match status" value="1"/>
</dbReference>
<dbReference type="PANTHER" id="PTHR10696">
    <property type="entry name" value="GAMMA-BUTYROBETAINE HYDROXYLASE-RELATED"/>
    <property type="match status" value="1"/>
</dbReference>
<dbReference type="AlphaFoldDB" id="A0A431VME5"/>
<dbReference type="EMBL" id="RXMA01000003">
    <property type="protein sequence ID" value="RTR22870.1"/>
    <property type="molecule type" value="Genomic_DNA"/>
</dbReference>
<evidence type="ECO:0000259" key="4">
    <source>
        <dbReference type="Pfam" id="PF02668"/>
    </source>
</evidence>